<comment type="pathway">
    <text evidence="2 11">Cofactor biosynthesis; NAD(+) biosynthesis; deamido-NAD(+) from nicotinate D-ribonucleotide: step 1/1.</text>
</comment>
<dbReference type="Proteomes" id="UP000295765">
    <property type="component" value="Unassembled WGS sequence"/>
</dbReference>
<dbReference type="InterPro" id="IPR004821">
    <property type="entry name" value="Cyt_trans-like"/>
</dbReference>
<comment type="caution">
    <text evidence="13">The sequence shown here is derived from an EMBL/GenBank/DDBJ whole genome shotgun (WGS) entry which is preliminary data.</text>
</comment>
<feature type="domain" description="Cytidyltransferase-like" evidence="12">
    <location>
        <begin position="7"/>
        <end position="167"/>
    </location>
</feature>
<dbReference type="NCBIfam" id="TIGR00125">
    <property type="entry name" value="cyt_tran_rel"/>
    <property type="match status" value="1"/>
</dbReference>
<evidence type="ECO:0000259" key="12">
    <source>
        <dbReference type="Pfam" id="PF01467"/>
    </source>
</evidence>
<keyword evidence="9 11" id="KW-0520">NAD</keyword>
<dbReference type="SUPFAM" id="SSF52374">
    <property type="entry name" value="Nucleotidylyl transferase"/>
    <property type="match status" value="1"/>
</dbReference>
<keyword evidence="8 11" id="KW-0067">ATP-binding</keyword>
<dbReference type="HAMAP" id="MF_00244">
    <property type="entry name" value="NaMN_adenylyltr"/>
    <property type="match status" value="1"/>
</dbReference>
<comment type="catalytic activity">
    <reaction evidence="10 11">
        <text>nicotinate beta-D-ribonucleotide + ATP + H(+) = deamido-NAD(+) + diphosphate</text>
        <dbReference type="Rhea" id="RHEA:22860"/>
        <dbReference type="ChEBI" id="CHEBI:15378"/>
        <dbReference type="ChEBI" id="CHEBI:30616"/>
        <dbReference type="ChEBI" id="CHEBI:33019"/>
        <dbReference type="ChEBI" id="CHEBI:57502"/>
        <dbReference type="ChEBI" id="CHEBI:58437"/>
        <dbReference type="EC" id="2.7.7.18"/>
    </reaction>
</comment>
<evidence type="ECO:0000256" key="1">
    <source>
        <dbReference type="ARBA" id="ARBA00002324"/>
    </source>
</evidence>
<dbReference type="GO" id="GO:0004515">
    <property type="term" value="F:nicotinate-nucleotide adenylyltransferase activity"/>
    <property type="evidence" value="ECO:0007669"/>
    <property type="project" value="UniProtKB-UniRule"/>
</dbReference>
<dbReference type="RefSeq" id="WP_132542250.1">
    <property type="nucleotide sequence ID" value="NZ_SLWY01000010.1"/>
</dbReference>
<dbReference type="AlphaFoldDB" id="A0A4R2LA47"/>
<evidence type="ECO:0000256" key="9">
    <source>
        <dbReference type="ARBA" id="ARBA00023027"/>
    </source>
</evidence>
<dbReference type="InterPro" id="IPR005248">
    <property type="entry name" value="NadD/NMNAT"/>
</dbReference>
<accession>A0A4R2LA47</accession>
<keyword evidence="6 11" id="KW-0548">Nucleotidyltransferase</keyword>
<sequence>MRPPIGLFGGTFDPVHHAHLRLAVEVREALGLAELRLLPCHVPALRAAPGASAAQRLAMLECAVRGEPGLVVDGRELRRTGPSYTVDTLAEVRAEVGPEVPLVWLLGLDALAGLPRWERWRELTDYAHLAVLGRPGAELPDDPALAAFIAAHAASPALLTERPAGGLWFQPATRLEIAATQIRAALAAGRSARYWLPDSVLDYIVRAGLYGSARPHAPH</sequence>
<gene>
    <name evidence="11" type="primary">nadD</name>
    <name evidence="13" type="ORF">EV699_11081</name>
</gene>
<keyword evidence="5 11" id="KW-0808">Transferase</keyword>
<keyword evidence="4 11" id="KW-0662">Pyridine nucleotide biosynthesis</keyword>
<evidence type="ECO:0000256" key="2">
    <source>
        <dbReference type="ARBA" id="ARBA00005019"/>
    </source>
</evidence>
<evidence type="ECO:0000313" key="13">
    <source>
        <dbReference type="EMBL" id="TCO81056.1"/>
    </source>
</evidence>
<dbReference type="Pfam" id="PF01467">
    <property type="entry name" value="CTP_transf_like"/>
    <property type="match status" value="1"/>
</dbReference>
<comment type="similarity">
    <text evidence="3 11">Belongs to the NadD family.</text>
</comment>
<dbReference type="InterPro" id="IPR014729">
    <property type="entry name" value="Rossmann-like_a/b/a_fold"/>
</dbReference>
<name>A0A4R2LA47_9GAMM</name>
<dbReference type="UniPathway" id="UPA00253">
    <property type="reaction ID" value="UER00332"/>
</dbReference>
<evidence type="ECO:0000256" key="6">
    <source>
        <dbReference type="ARBA" id="ARBA00022695"/>
    </source>
</evidence>
<dbReference type="NCBIfam" id="TIGR00482">
    <property type="entry name" value="nicotinate (nicotinamide) nucleotide adenylyltransferase"/>
    <property type="match status" value="1"/>
</dbReference>
<dbReference type="Gene3D" id="3.40.50.620">
    <property type="entry name" value="HUPs"/>
    <property type="match status" value="1"/>
</dbReference>
<reference evidence="13 14" key="1">
    <citation type="submission" date="2019-03" db="EMBL/GenBank/DDBJ databases">
        <title>Genomic Encyclopedia of Type Strains, Phase IV (KMG-IV): sequencing the most valuable type-strain genomes for metagenomic binning, comparative biology and taxonomic classification.</title>
        <authorList>
            <person name="Goeker M."/>
        </authorList>
    </citation>
    <scope>NUCLEOTIDE SEQUENCE [LARGE SCALE GENOMIC DNA]</scope>
    <source>
        <strain evidence="13 14">DSM 25287</strain>
    </source>
</reference>
<dbReference type="EMBL" id="SLWY01000010">
    <property type="protein sequence ID" value="TCO81056.1"/>
    <property type="molecule type" value="Genomic_DNA"/>
</dbReference>
<evidence type="ECO:0000256" key="5">
    <source>
        <dbReference type="ARBA" id="ARBA00022679"/>
    </source>
</evidence>
<evidence type="ECO:0000256" key="11">
    <source>
        <dbReference type="HAMAP-Rule" id="MF_00244"/>
    </source>
</evidence>
<keyword evidence="7 11" id="KW-0547">Nucleotide-binding</keyword>
<evidence type="ECO:0000256" key="8">
    <source>
        <dbReference type="ARBA" id="ARBA00022840"/>
    </source>
</evidence>
<evidence type="ECO:0000256" key="3">
    <source>
        <dbReference type="ARBA" id="ARBA00009014"/>
    </source>
</evidence>
<keyword evidence="14" id="KW-1185">Reference proteome</keyword>
<protein>
    <recommendedName>
        <fullName evidence="11">Probable nicotinate-nucleotide adenylyltransferase</fullName>
        <ecNumber evidence="11">2.7.7.18</ecNumber>
    </recommendedName>
    <alternativeName>
        <fullName evidence="11">Deamido-NAD(+) diphosphorylase</fullName>
    </alternativeName>
    <alternativeName>
        <fullName evidence="11">Deamido-NAD(+) pyrophosphorylase</fullName>
    </alternativeName>
    <alternativeName>
        <fullName evidence="11">Nicotinate mononucleotide adenylyltransferase</fullName>
        <shortName evidence="11">NaMN adenylyltransferase</shortName>
    </alternativeName>
</protein>
<dbReference type="PANTHER" id="PTHR39321:SF3">
    <property type="entry name" value="PHOSPHOPANTETHEINE ADENYLYLTRANSFERASE"/>
    <property type="match status" value="1"/>
</dbReference>
<dbReference type="PANTHER" id="PTHR39321">
    <property type="entry name" value="NICOTINATE-NUCLEOTIDE ADENYLYLTRANSFERASE-RELATED"/>
    <property type="match status" value="1"/>
</dbReference>
<dbReference type="CDD" id="cd02165">
    <property type="entry name" value="NMNAT"/>
    <property type="match status" value="1"/>
</dbReference>
<dbReference type="GO" id="GO:0009435">
    <property type="term" value="P:NAD+ biosynthetic process"/>
    <property type="evidence" value="ECO:0007669"/>
    <property type="project" value="UniProtKB-UniRule"/>
</dbReference>
<proteinExistence type="inferred from homology"/>
<evidence type="ECO:0000256" key="10">
    <source>
        <dbReference type="ARBA" id="ARBA00048721"/>
    </source>
</evidence>
<dbReference type="EC" id="2.7.7.18" evidence="11"/>
<comment type="function">
    <text evidence="1 11">Catalyzes the reversible adenylation of nicotinate mononucleotide (NaMN) to nicotinic acid adenine dinucleotide (NaAD).</text>
</comment>
<evidence type="ECO:0000256" key="4">
    <source>
        <dbReference type="ARBA" id="ARBA00022642"/>
    </source>
</evidence>
<dbReference type="NCBIfam" id="NF000839">
    <property type="entry name" value="PRK00071.1-1"/>
    <property type="match status" value="1"/>
</dbReference>
<dbReference type="GO" id="GO:0005524">
    <property type="term" value="F:ATP binding"/>
    <property type="evidence" value="ECO:0007669"/>
    <property type="project" value="UniProtKB-KW"/>
</dbReference>
<dbReference type="OrthoDB" id="5295945at2"/>
<evidence type="ECO:0000313" key="14">
    <source>
        <dbReference type="Proteomes" id="UP000295765"/>
    </source>
</evidence>
<evidence type="ECO:0000256" key="7">
    <source>
        <dbReference type="ARBA" id="ARBA00022741"/>
    </source>
</evidence>
<organism evidence="13 14">
    <name type="scientific">Plasticicumulans lactativorans</name>
    <dbReference type="NCBI Taxonomy" id="1133106"/>
    <lineage>
        <taxon>Bacteria</taxon>
        <taxon>Pseudomonadati</taxon>
        <taxon>Pseudomonadota</taxon>
        <taxon>Gammaproteobacteria</taxon>
        <taxon>Candidatus Competibacteraceae</taxon>
        <taxon>Plasticicumulans</taxon>
    </lineage>
</organism>